<proteinExistence type="predicted"/>
<organism evidence="1 2">
    <name type="scientific">Hygrophoropsis aurantiaca</name>
    <dbReference type="NCBI Taxonomy" id="72124"/>
    <lineage>
        <taxon>Eukaryota</taxon>
        <taxon>Fungi</taxon>
        <taxon>Dikarya</taxon>
        <taxon>Basidiomycota</taxon>
        <taxon>Agaricomycotina</taxon>
        <taxon>Agaricomycetes</taxon>
        <taxon>Agaricomycetidae</taxon>
        <taxon>Boletales</taxon>
        <taxon>Coniophorineae</taxon>
        <taxon>Hygrophoropsidaceae</taxon>
        <taxon>Hygrophoropsis</taxon>
    </lineage>
</organism>
<reference evidence="1" key="1">
    <citation type="journal article" date="2021" name="New Phytol.">
        <title>Evolutionary innovations through gain and loss of genes in the ectomycorrhizal Boletales.</title>
        <authorList>
            <person name="Wu G."/>
            <person name="Miyauchi S."/>
            <person name="Morin E."/>
            <person name="Kuo A."/>
            <person name="Drula E."/>
            <person name="Varga T."/>
            <person name="Kohler A."/>
            <person name="Feng B."/>
            <person name="Cao Y."/>
            <person name="Lipzen A."/>
            <person name="Daum C."/>
            <person name="Hundley H."/>
            <person name="Pangilinan J."/>
            <person name="Johnson J."/>
            <person name="Barry K."/>
            <person name="LaButti K."/>
            <person name="Ng V."/>
            <person name="Ahrendt S."/>
            <person name="Min B."/>
            <person name="Choi I.G."/>
            <person name="Park H."/>
            <person name="Plett J.M."/>
            <person name="Magnuson J."/>
            <person name="Spatafora J.W."/>
            <person name="Nagy L.G."/>
            <person name="Henrissat B."/>
            <person name="Grigoriev I.V."/>
            <person name="Yang Z.L."/>
            <person name="Xu J."/>
            <person name="Martin F.M."/>
        </authorList>
    </citation>
    <scope>NUCLEOTIDE SEQUENCE</scope>
    <source>
        <strain evidence="1">ATCC 28755</strain>
    </source>
</reference>
<evidence type="ECO:0000313" key="1">
    <source>
        <dbReference type="EMBL" id="KAH7909581.1"/>
    </source>
</evidence>
<keyword evidence="2" id="KW-1185">Reference proteome</keyword>
<evidence type="ECO:0000313" key="2">
    <source>
        <dbReference type="Proteomes" id="UP000790377"/>
    </source>
</evidence>
<comment type="caution">
    <text evidence="1">The sequence shown here is derived from an EMBL/GenBank/DDBJ whole genome shotgun (WGS) entry which is preliminary data.</text>
</comment>
<dbReference type="Proteomes" id="UP000790377">
    <property type="component" value="Unassembled WGS sequence"/>
</dbReference>
<accession>A0ACB8A8S6</accession>
<sequence>MSFINNYWIQFDRWRSWIFGVAANPAYTSAGCQQTSPIASVSVLSTGIPGCHSLTSASSGFRRTVTELVLNGGDIAFATARNAGTLSDLTSIYPPTQFLATPLDVTSTSSITSAFALARSTFGKLDMAFNNVDQHLNRRGPSDTGGPRATWWRSTSGKR</sequence>
<name>A0ACB8A8S6_9AGAM</name>
<dbReference type="EMBL" id="MU267752">
    <property type="protein sequence ID" value="KAH7909581.1"/>
    <property type="molecule type" value="Genomic_DNA"/>
</dbReference>
<protein>
    <submittedName>
        <fullName evidence="1">Uncharacterized protein</fullName>
    </submittedName>
</protein>
<gene>
    <name evidence="1" type="ORF">BJ138DRAFT_1114867</name>
</gene>